<proteinExistence type="predicted"/>
<accession>A0ABV7MNM2</accession>
<organism evidence="1 2">
    <name type="scientific">Mesorhizobium cantuariense</name>
    <dbReference type="NCBI Taxonomy" id="1300275"/>
    <lineage>
        <taxon>Bacteria</taxon>
        <taxon>Pseudomonadati</taxon>
        <taxon>Pseudomonadota</taxon>
        <taxon>Alphaproteobacteria</taxon>
        <taxon>Hyphomicrobiales</taxon>
        <taxon>Phyllobacteriaceae</taxon>
        <taxon>Mesorhizobium</taxon>
    </lineage>
</organism>
<name>A0ABV7MNM2_9HYPH</name>
<sequence length="71" mass="8075">MNLRWPINLLEDGTVVTQEGEYLGTWCTDESDAIYEFTPDGAAEPLLRSGFMKLLCDSIKEWHSQQPAERA</sequence>
<reference evidence="2" key="1">
    <citation type="journal article" date="2019" name="Int. J. Syst. Evol. Microbiol.">
        <title>The Global Catalogue of Microorganisms (GCM) 10K type strain sequencing project: providing services to taxonomists for standard genome sequencing and annotation.</title>
        <authorList>
            <consortium name="The Broad Institute Genomics Platform"/>
            <consortium name="The Broad Institute Genome Sequencing Center for Infectious Disease"/>
            <person name="Wu L."/>
            <person name="Ma J."/>
        </authorList>
    </citation>
    <scope>NUCLEOTIDE SEQUENCE [LARGE SCALE GENOMIC DNA]</scope>
    <source>
        <strain evidence="2">ICMP 19515</strain>
    </source>
</reference>
<gene>
    <name evidence="1" type="ORF">ACFOJ9_12700</name>
</gene>
<keyword evidence="2" id="KW-1185">Reference proteome</keyword>
<protein>
    <submittedName>
        <fullName evidence="1">Uncharacterized protein</fullName>
    </submittedName>
</protein>
<dbReference type="RefSeq" id="WP_378979192.1">
    <property type="nucleotide sequence ID" value="NZ_JBHRVD010000001.1"/>
</dbReference>
<comment type="caution">
    <text evidence="1">The sequence shown here is derived from an EMBL/GenBank/DDBJ whole genome shotgun (WGS) entry which is preliminary data.</text>
</comment>
<evidence type="ECO:0000313" key="1">
    <source>
        <dbReference type="EMBL" id="MFC3322637.1"/>
    </source>
</evidence>
<dbReference type="EMBL" id="JBHRVD010000001">
    <property type="protein sequence ID" value="MFC3322637.1"/>
    <property type="molecule type" value="Genomic_DNA"/>
</dbReference>
<dbReference type="Proteomes" id="UP001595648">
    <property type="component" value="Unassembled WGS sequence"/>
</dbReference>
<evidence type="ECO:0000313" key="2">
    <source>
        <dbReference type="Proteomes" id="UP001595648"/>
    </source>
</evidence>